<dbReference type="InterPro" id="IPR011075">
    <property type="entry name" value="TetR_C"/>
</dbReference>
<evidence type="ECO:0000256" key="1">
    <source>
        <dbReference type="ARBA" id="ARBA00023015"/>
    </source>
</evidence>
<dbReference type="KEGG" id="srn:A4G23_02130"/>
<dbReference type="PROSITE" id="PS50977">
    <property type="entry name" value="HTH_TETR_2"/>
    <property type="match status" value="1"/>
</dbReference>
<gene>
    <name evidence="6" type="primary">acuR_1</name>
    <name evidence="6" type="ORF">A4G23_02130</name>
</gene>
<dbReference type="PATRIC" id="fig|285473.5.peg.2221"/>
<dbReference type="SUPFAM" id="SSF46689">
    <property type="entry name" value="Homeodomain-like"/>
    <property type="match status" value="1"/>
</dbReference>
<dbReference type="Proteomes" id="UP000095349">
    <property type="component" value="Chromosome"/>
</dbReference>
<feature type="domain" description="HTH tetR-type" evidence="5">
    <location>
        <begin position="3"/>
        <end position="63"/>
    </location>
</feature>
<dbReference type="Pfam" id="PF16925">
    <property type="entry name" value="TetR_C_13"/>
    <property type="match status" value="1"/>
</dbReference>
<keyword evidence="2 4" id="KW-0238">DNA-binding</keyword>
<dbReference type="PANTHER" id="PTHR47506">
    <property type="entry name" value="TRANSCRIPTIONAL REGULATORY PROTEIN"/>
    <property type="match status" value="1"/>
</dbReference>
<dbReference type="Pfam" id="PF00440">
    <property type="entry name" value="TetR_N"/>
    <property type="match status" value="1"/>
</dbReference>
<dbReference type="OrthoDB" id="4541465at2"/>
<reference evidence="6 7" key="1">
    <citation type="submission" date="2016-09" db="EMBL/GenBank/DDBJ databases">
        <title>Streptomyces rubrolavendulae MJM4426 Genome sequencing and assembly.</title>
        <authorList>
            <person name="Kim J.-G."/>
        </authorList>
    </citation>
    <scope>NUCLEOTIDE SEQUENCE [LARGE SCALE GENOMIC DNA]</scope>
    <source>
        <strain evidence="6 7">MJM4426</strain>
    </source>
</reference>
<dbReference type="Gene3D" id="1.10.357.10">
    <property type="entry name" value="Tetracycline Repressor, domain 2"/>
    <property type="match status" value="1"/>
</dbReference>
<dbReference type="RefSeq" id="WP_069976706.1">
    <property type="nucleotide sequence ID" value="NZ_CP017316.1"/>
</dbReference>
<protein>
    <submittedName>
        <fullName evidence="6">Transcriptional regulator AcuR</fullName>
    </submittedName>
</protein>
<dbReference type="STRING" id="285473.A4G23_02130"/>
<evidence type="ECO:0000256" key="2">
    <source>
        <dbReference type="ARBA" id="ARBA00023125"/>
    </source>
</evidence>
<organism evidence="6 7">
    <name type="scientific">Streptomyces rubrolavendulae</name>
    <dbReference type="NCBI Taxonomy" id="285473"/>
    <lineage>
        <taxon>Bacteria</taxon>
        <taxon>Bacillati</taxon>
        <taxon>Actinomycetota</taxon>
        <taxon>Actinomycetes</taxon>
        <taxon>Kitasatosporales</taxon>
        <taxon>Streptomycetaceae</taxon>
        <taxon>Streptomyces</taxon>
    </lineage>
</organism>
<keyword evidence="1" id="KW-0805">Transcription regulation</keyword>
<accession>A0A1D8G1G8</accession>
<keyword evidence="7" id="KW-1185">Reference proteome</keyword>
<evidence type="ECO:0000313" key="7">
    <source>
        <dbReference type="Proteomes" id="UP000095349"/>
    </source>
</evidence>
<dbReference type="GO" id="GO:0003677">
    <property type="term" value="F:DNA binding"/>
    <property type="evidence" value="ECO:0007669"/>
    <property type="project" value="UniProtKB-UniRule"/>
</dbReference>
<dbReference type="PANTHER" id="PTHR47506:SF1">
    <property type="entry name" value="HTH-TYPE TRANSCRIPTIONAL REGULATOR YJDC"/>
    <property type="match status" value="1"/>
</dbReference>
<dbReference type="InterPro" id="IPR001647">
    <property type="entry name" value="HTH_TetR"/>
</dbReference>
<evidence type="ECO:0000256" key="4">
    <source>
        <dbReference type="PROSITE-ProRule" id="PRU00335"/>
    </source>
</evidence>
<sequence length="203" mass="21450">MTDDTRTRLVRTARALIHGSSFAEVGIGDLCREAGVHRGSLYHFFPSKEAVGLAVIDANWELLKAVLDESFGSQAPPLERIDAFVGGFAGMLTAARDRMGAVPGCPVGNLALELAGRPGDASRRIAEILTAWQRYFRDAVAEAALLGHVPAETDPDAAALRALAYLQGITLMAKAYDSPALVAEARAAIRALIQAASTPDPTP</sequence>
<evidence type="ECO:0000256" key="3">
    <source>
        <dbReference type="ARBA" id="ARBA00023163"/>
    </source>
</evidence>
<keyword evidence="3" id="KW-0804">Transcription</keyword>
<name>A0A1D8G1G8_9ACTN</name>
<proteinExistence type="predicted"/>
<evidence type="ECO:0000313" key="6">
    <source>
        <dbReference type="EMBL" id="AOT59293.1"/>
    </source>
</evidence>
<dbReference type="AlphaFoldDB" id="A0A1D8G1G8"/>
<dbReference type="EMBL" id="CP017316">
    <property type="protein sequence ID" value="AOT59293.1"/>
    <property type="molecule type" value="Genomic_DNA"/>
</dbReference>
<evidence type="ECO:0000259" key="5">
    <source>
        <dbReference type="PROSITE" id="PS50977"/>
    </source>
</evidence>
<feature type="DNA-binding region" description="H-T-H motif" evidence="4">
    <location>
        <begin position="26"/>
        <end position="45"/>
    </location>
</feature>
<dbReference type="InterPro" id="IPR036271">
    <property type="entry name" value="Tet_transcr_reg_TetR-rel_C_sf"/>
</dbReference>
<dbReference type="InterPro" id="IPR009057">
    <property type="entry name" value="Homeodomain-like_sf"/>
</dbReference>
<dbReference type="SUPFAM" id="SSF48498">
    <property type="entry name" value="Tetracyclin repressor-like, C-terminal domain"/>
    <property type="match status" value="1"/>
</dbReference>